<sequence>MGSQSESCFAYLRHSLWHSQLKRFINHAKTQQQSSGAVARGKQRGLSGSRSLGRLLEEAMGYNVAMYMVDTTGLCRFQRDHQQKAAQEQVFSVL</sequence>
<proteinExistence type="predicted"/>
<organism evidence="1 2">
    <name type="scientific">Steinernema glaseri</name>
    <dbReference type="NCBI Taxonomy" id="37863"/>
    <lineage>
        <taxon>Eukaryota</taxon>
        <taxon>Metazoa</taxon>
        <taxon>Ecdysozoa</taxon>
        <taxon>Nematoda</taxon>
        <taxon>Chromadorea</taxon>
        <taxon>Rhabditida</taxon>
        <taxon>Tylenchina</taxon>
        <taxon>Panagrolaimomorpha</taxon>
        <taxon>Strongyloidoidea</taxon>
        <taxon>Steinernematidae</taxon>
        <taxon>Steinernema</taxon>
    </lineage>
</organism>
<protein>
    <submittedName>
        <fullName evidence="2">Uncharacterized protein</fullName>
    </submittedName>
</protein>
<dbReference type="WBParaSite" id="L893_g18001.t1">
    <property type="protein sequence ID" value="L893_g18001.t1"/>
    <property type="gene ID" value="L893_g18001"/>
</dbReference>
<keyword evidence="1" id="KW-1185">Reference proteome</keyword>
<dbReference type="Proteomes" id="UP000095287">
    <property type="component" value="Unplaced"/>
</dbReference>
<evidence type="ECO:0000313" key="1">
    <source>
        <dbReference type="Proteomes" id="UP000095287"/>
    </source>
</evidence>
<accession>A0A1I7YNX5</accession>
<dbReference type="AlphaFoldDB" id="A0A1I7YNX5"/>
<evidence type="ECO:0000313" key="2">
    <source>
        <dbReference type="WBParaSite" id="L893_g18001.t1"/>
    </source>
</evidence>
<name>A0A1I7YNX5_9BILA</name>
<reference evidence="2" key="1">
    <citation type="submission" date="2016-11" db="UniProtKB">
        <authorList>
            <consortium name="WormBaseParasite"/>
        </authorList>
    </citation>
    <scope>IDENTIFICATION</scope>
</reference>